<evidence type="ECO:0000313" key="12">
    <source>
        <dbReference type="EnsemblFungi" id="EJT79528"/>
    </source>
</evidence>
<evidence type="ECO:0000256" key="6">
    <source>
        <dbReference type="ARBA" id="ARBA00023136"/>
    </source>
</evidence>
<keyword evidence="5" id="KW-0843">Virulence</keyword>
<keyword evidence="13" id="KW-1185">Reference proteome</keyword>
<feature type="compositionally biased region" description="Basic residues" evidence="9">
    <location>
        <begin position="18"/>
        <end position="27"/>
    </location>
</feature>
<evidence type="ECO:0000256" key="3">
    <source>
        <dbReference type="ARBA" id="ARBA00022692"/>
    </source>
</evidence>
<keyword evidence="4 10" id="KW-1133">Transmembrane helix</keyword>
<dbReference type="InterPro" id="IPR021765">
    <property type="entry name" value="UstYa-like"/>
</dbReference>
<organism evidence="11">
    <name type="scientific">Gaeumannomyces tritici (strain R3-111a-1)</name>
    <name type="common">Wheat and barley take-all root rot fungus</name>
    <name type="synonym">Gaeumannomyces graminis var. tritici</name>
    <dbReference type="NCBI Taxonomy" id="644352"/>
    <lineage>
        <taxon>Eukaryota</taxon>
        <taxon>Fungi</taxon>
        <taxon>Dikarya</taxon>
        <taxon>Ascomycota</taxon>
        <taxon>Pezizomycotina</taxon>
        <taxon>Sordariomycetes</taxon>
        <taxon>Sordariomycetidae</taxon>
        <taxon>Magnaporthales</taxon>
        <taxon>Magnaporthaceae</taxon>
        <taxon>Gaeumannomyces</taxon>
    </lineage>
</organism>
<protein>
    <recommendedName>
        <fullName evidence="14">Tat pathway signal sequence</fullName>
    </recommendedName>
</protein>
<evidence type="ECO:0000256" key="10">
    <source>
        <dbReference type="SAM" id="Phobius"/>
    </source>
</evidence>
<dbReference type="eggNOG" id="ENOG502SQJ6">
    <property type="taxonomic scope" value="Eukaryota"/>
</dbReference>
<dbReference type="GeneID" id="20345071"/>
<evidence type="ECO:0000256" key="2">
    <source>
        <dbReference type="ARBA" id="ARBA00004685"/>
    </source>
</evidence>
<keyword evidence="6 10" id="KW-0472">Membrane</keyword>
<evidence type="ECO:0008006" key="14">
    <source>
        <dbReference type="Google" id="ProtNLM"/>
    </source>
</evidence>
<evidence type="ECO:0000256" key="1">
    <source>
        <dbReference type="ARBA" id="ARBA00004167"/>
    </source>
</evidence>
<comment type="similarity">
    <text evidence="8">Belongs to the ustYa family.</text>
</comment>
<evidence type="ECO:0000256" key="7">
    <source>
        <dbReference type="ARBA" id="ARBA00023180"/>
    </source>
</evidence>
<evidence type="ECO:0000256" key="9">
    <source>
        <dbReference type="SAM" id="MobiDB-lite"/>
    </source>
</evidence>
<comment type="pathway">
    <text evidence="2">Mycotoxin biosynthesis.</text>
</comment>
<dbReference type="RefSeq" id="XP_009220673.1">
    <property type="nucleotide sequence ID" value="XM_009222409.1"/>
</dbReference>
<gene>
    <name evidence="12" type="primary">20345071</name>
    <name evidence="11" type="ORF">GGTG_04613</name>
</gene>
<reference evidence="13" key="1">
    <citation type="submission" date="2010-07" db="EMBL/GenBank/DDBJ databases">
        <title>The genome sequence of Gaeumannomyces graminis var. tritici strain R3-111a-1.</title>
        <authorList>
            <consortium name="The Broad Institute Genome Sequencing Platform"/>
            <person name="Ma L.-J."/>
            <person name="Dead R."/>
            <person name="Young S."/>
            <person name="Zeng Q."/>
            <person name="Koehrsen M."/>
            <person name="Alvarado L."/>
            <person name="Berlin A."/>
            <person name="Chapman S.B."/>
            <person name="Chen Z."/>
            <person name="Freedman E."/>
            <person name="Gellesch M."/>
            <person name="Goldberg J."/>
            <person name="Griggs A."/>
            <person name="Gujja S."/>
            <person name="Heilman E.R."/>
            <person name="Heiman D."/>
            <person name="Hepburn T."/>
            <person name="Howarth C."/>
            <person name="Jen D."/>
            <person name="Larson L."/>
            <person name="Mehta T."/>
            <person name="Neiman D."/>
            <person name="Pearson M."/>
            <person name="Roberts A."/>
            <person name="Saif S."/>
            <person name="Shea T."/>
            <person name="Shenoy N."/>
            <person name="Sisk P."/>
            <person name="Stolte C."/>
            <person name="Sykes S."/>
            <person name="Walk T."/>
            <person name="White J."/>
            <person name="Yandava C."/>
            <person name="Haas B."/>
            <person name="Nusbaum C."/>
            <person name="Birren B."/>
        </authorList>
    </citation>
    <scope>NUCLEOTIDE SEQUENCE [LARGE SCALE GENOMIC DNA]</scope>
    <source>
        <strain evidence="13">R3-111a-1</strain>
    </source>
</reference>
<feature type="transmembrane region" description="Helical" evidence="10">
    <location>
        <begin position="44"/>
        <end position="62"/>
    </location>
</feature>
<dbReference type="EMBL" id="GL385396">
    <property type="protein sequence ID" value="EJT79528.1"/>
    <property type="molecule type" value="Genomic_DNA"/>
</dbReference>
<dbReference type="GO" id="GO:0043386">
    <property type="term" value="P:mycotoxin biosynthetic process"/>
    <property type="evidence" value="ECO:0007669"/>
    <property type="project" value="InterPro"/>
</dbReference>
<dbReference type="AlphaFoldDB" id="J3NTL3"/>
<dbReference type="STRING" id="644352.J3NTL3"/>
<reference evidence="11" key="2">
    <citation type="submission" date="2010-07" db="EMBL/GenBank/DDBJ databases">
        <authorList>
            <consortium name="The Broad Institute Genome Sequencing Platform"/>
            <consortium name="Broad Institute Genome Sequencing Center for Infectious Disease"/>
            <person name="Ma L.-J."/>
            <person name="Dead R."/>
            <person name="Young S."/>
            <person name="Zeng Q."/>
            <person name="Koehrsen M."/>
            <person name="Alvarado L."/>
            <person name="Berlin A."/>
            <person name="Chapman S.B."/>
            <person name="Chen Z."/>
            <person name="Freedman E."/>
            <person name="Gellesch M."/>
            <person name="Goldberg J."/>
            <person name="Griggs A."/>
            <person name="Gujja S."/>
            <person name="Heilman E.R."/>
            <person name="Heiman D."/>
            <person name="Hepburn T."/>
            <person name="Howarth C."/>
            <person name="Jen D."/>
            <person name="Larson L."/>
            <person name="Mehta T."/>
            <person name="Neiman D."/>
            <person name="Pearson M."/>
            <person name="Roberts A."/>
            <person name="Saif S."/>
            <person name="Shea T."/>
            <person name="Shenoy N."/>
            <person name="Sisk P."/>
            <person name="Stolte C."/>
            <person name="Sykes S."/>
            <person name="Walk T."/>
            <person name="White J."/>
            <person name="Yandava C."/>
            <person name="Haas B."/>
            <person name="Nusbaum C."/>
            <person name="Birren B."/>
        </authorList>
    </citation>
    <scope>NUCLEOTIDE SEQUENCE</scope>
    <source>
        <strain evidence="11">R3-111a-1</strain>
    </source>
</reference>
<dbReference type="GO" id="GO:0016020">
    <property type="term" value="C:membrane"/>
    <property type="evidence" value="ECO:0007669"/>
    <property type="project" value="UniProtKB-SubCell"/>
</dbReference>
<dbReference type="PANTHER" id="PTHR33365">
    <property type="entry name" value="YALI0B05434P"/>
    <property type="match status" value="1"/>
</dbReference>
<proteinExistence type="inferred from homology"/>
<reference evidence="11" key="3">
    <citation type="submission" date="2010-09" db="EMBL/GenBank/DDBJ databases">
        <title>Annotation of Gaeumannomyces graminis var. tritici R3-111a-1.</title>
        <authorList>
            <consortium name="The Broad Institute Genome Sequencing Platform"/>
            <person name="Ma L.-J."/>
            <person name="Dead R."/>
            <person name="Young S.K."/>
            <person name="Zeng Q."/>
            <person name="Gargeya S."/>
            <person name="Fitzgerald M."/>
            <person name="Haas B."/>
            <person name="Abouelleil A."/>
            <person name="Alvarado L."/>
            <person name="Arachchi H.M."/>
            <person name="Berlin A."/>
            <person name="Brown A."/>
            <person name="Chapman S.B."/>
            <person name="Chen Z."/>
            <person name="Dunbar C."/>
            <person name="Freedman E."/>
            <person name="Gearin G."/>
            <person name="Gellesch M."/>
            <person name="Goldberg J."/>
            <person name="Griggs A."/>
            <person name="Gujja S."/>
            <person name="Heiman D."/>
            <person name="Howarth C."/>
            <person name="Larson L."/>
            <person name="Lui A."/>
            <person name="MacDonald P.J.P."/>
            <person name="Mehta T."/>
            <person name="Montmayeur A."/>
            <person name="Murphy C."/>
            <person name="Neiman D."/>
            <person name="Pearson M."/>
            <person name="Priest M."/>
            <person name="Roberts A."/>
            <person name="Saif S."/>
            <person name="Shea T."/>
            <person name="Shenoy N."/>
            <person name="Sisk P."/>
            <person name="Stolte C."/>
            <person name="Sykes S."/>
            <person name="Yandava C."/>
            <person name="Wortman J."/>
            <person name="Nusbaum C."/>
            <person name="Birren B."/>
        </authorList>
    </citation>
    <scope>NUCLEOTIDE SEQUENCE</scope>
    <source>
        <strain evidence="11">R3-111a-1</strain>
    </source>
</reference>
<dbReference type="VEuPathDB" id="FungiDB:GGTG_04613"/>
<keyword evidence="3 10" id="KW-0812">Transmembrane</keyword>
<evidence type="ECO:0000256" key="8">
    <source>
        <dbReference type="ARBA" id="ARBA00035112"/>
    </source>
</evidence>
<dbReference type="HOGENOM" id="CLU_042941_0_2_1"/>
<accession>J3NTL3</accession>
<dbReference type="EnsemblFungi" id="EJT79528">
    <property type="protein sequence ID" value="EJT79528"/>
    <property type="gene ID" value="GGTG_04613"/>
</dbReference>
<comment type="subcellular location">
    <subcellularLocation>
        <location evidence="1">Membrane</location>
        <topology evidence="1">Single-pass membrane protein</topology>
    </subcellularLocation>
</comment>
<feature type="region of interest" description="Disordered" evidence="9">
    <location>
        <begin position="1"/>
        <end position="39"/>
    </location>
</feature>
<dbReference type="Proteomes" id="UP000006039">
    <property type="component" value="Unassembled WGS sequence"/>
</dbReference>
<name>J3NTL3_GAET3</name>
<dbReference type="OrthoDB" id="3687641at2759"/>
<evidence type="ECO:0000256" key="4">
    <source>
        <dbReference type="ARBA" id="ARBA00022989"/>
    </source>
</evidence>
<dbReference type="PANTHER" id="PTHR33365:SF4">
    <property type="entry name" value="CYCLOCHLOROTINE BIOSYNTHESIS PROTEIN O"/>
    <property type="match status" value="1"/>
</dbReference>
<evidence type="ECO:0000313" key="11">
    <source>
        <dbReference type="EMBL" id="EJT79528.1"/>
    </source>
</evidence>
<reference evidence="12" key="4">
    <citation type="journal article" date="2015" name="G3 (Bethesda)">
        <title>Genome sequences of three phytopathogenic species of the Magnaporthaceae family of fungi.</title>
        <authorList>
            <person name="Okagaki L.H."/>
            <person name="Nunes C.C."/>
            <person name="Sailsbery J."/>
            <person name="Clay B."/>
            <person name="Brown D."/>
            <person name="John T."/>
            <person name="Oh Y."/>
            <person name="Young N."/>
            <person name="Fitzgerald M."/>
            <person name="Haas B.J."/>
            <person name="Zeng Q."/>
            <person name="Young S."/>
            <person name="Adiconis X."/>
            <person name="Fan L."/>
            <person name="Levin J.Z."/>
            <person name="Mitchell T.K."/>
            <person name="Okubara P.A."/>
            <person name="Farman M.L."/>
            <person name="Kohn L.M."/>
            <person name="Birren B."/>
            <person name="Ma L.-J."/>
            <person name="Dean R.A."/>
        </authorList>
    </citation>
    <scope>NUCLEOTIDE SEQUENCE</scope>
    <source>
        <strain evidence="12">R3-111a-1</strain>
    </source>
</reference>
<dbReference type="Pfam" id="PF11807">
    <property type="entry name" value="UstYa"/>
    <property type="match status" value="1"/>
</dbReference>
<reference evidence="12" key="5">
    <citation type="submission" date="2018-04" db="UniProtKB">
        <authorList>
            <consortium name="EnsemblFungi"/>
        </authorList>
    </citation>
    <scope>IDENTIFICATION</scope>
    <source>
        <strain evidence="12">R3-111a-1</strain>
    </source>
</reference>
<evidence type="ECO:0000256" key="5">
    <source>
        <dbReference type="ARBA" id="ARBA00023026"/>
    </source>
</evidence>
<evidence type="ECO:0000313" key="13">
    <source>
        <dbReference type="Proteomes" id="UP000006039"/>
    </source>
</evidence>
<sequence>MRRGTDQEDVESAAFLAPRKRRTLHGRPPREEEHGRHASSSAKLPGLLFAASWVVFLAAVWVHRLPLSDKRCVRQLNVPSPLHDVIEFEDVQFDNAFHKPSPYKGRPTKELEERWKDLWYYGSFDLPDSALPGLRKPPGGTGGHPWARTASGGLLAGLEVFHNLHCLNLVRQYVHRSEWDYSTDPGFSGTEQQILDHVDHCIEALRIRLMCSADVTPFLHLNTSDKGVQPDFDTQHRCPRYGNIVDWAKQHQIMRNHDSSKQAGHG</sequence>
<keyword evidence="7" id="KW-0325">Glycoprotein</keyword>